<gene>
    <name evidence="2" type="ORF">T459_09575</name>
</gene>
<dbReference type="InterPro" id="IPR002156">
    <property type="entry name" value="RNaseH_domain"/>
</dbReference>
<dbReference type="InterPro" id="IPR044730">
    <property type="entry name" value="RNase_H-like_dom_plant"/>
</dbReference>
<name>A0A2G2ZZR5_CAPAN</name>
<proteinExistence type="predicted"/>
<dbReference type="Gramene" id="PHT87469">
    <property type="protein sequence ID" value="PHT87469"/>
    <property type="gene ID" value="T459_09575"/>
</dbReference>
<dbReference type="SUPFAM" id="SSF56219">
    <property type="entry name" value="DNase I-like"/>
    <property type="match status" value="1"/>
</dbReference>
<dbReference type="GO" id="GO:0004523">
    <property type="term" value="F:RNA-DNA hybrid ribonuclease activity"/>
    <property type="evidence" value="ECO:0007669"/>
    <property type="project" value="InterPro"/>
</dbReference>
<dbReference type="Gene3D" id="3.60.10.10">
    <property type="entry name" value="Endonuclease/exonuclease/phosphatase"/>
    <property type="match status" value="1"/>
</dbReference>
<accession>A0A2G2ZZR5</accession>
<protein>
    <recommendedName>
        <fullName evidence="1">RNase H type-1 domain-containing protein</fullName>
    </recommendedName>
</protein>
<reference evidence="2 3" key="2">
    <citation type="journal article" date="2017" name="Genome Biol.">
        <title>New reference genome sequences of hot pepper reveal the massive evolution of plant disease-resistance genes by retroduplication.</title>
        <authorList>
            <person name="Kim S."/>
            <person name="Park J."/>
            <person name="Yeom S.I."/>
            <person name="Kim Y.M."/>
            <person name="Seo E."/>
            <person name="Kim K.T."/>
            <person name="Kim M.S."/>
            <person name="Lee J.M."/>
            <person name="Cheong K."/>
            <person name="Shin H.S."/>
            <person name="Kim S.B."/>
            <person name="Han K."/>
            <person name="Lee J."/>
            <person name="Park M."/>
            <person name="Lee H.A."/>
            <person name="Lee H.Y."/>
            <person name="Lee Y."/>
            <person name="Oh S."/>
            <person name="Lee J.H."/>
            <person name="Choi E."/>
            <person name="Choi E."/>
            <person name="Lee S.E."/>
            <person name="Jeon J."/>
            <person name="Kim H."/>
            <person name="Choi G."/>
            <person name="Song H."/>
            <person name="Lee J."/>
            <person name="Lee S.C."/>
            <person name="Kwon J.K."/>
            <person name="Lee H.Y."/>
            <person name="Koo N."/>
            <person name="Hong Y."/>
            <person name="Kim R.W."/>
            <person name="Kang W.H."/>
            <person name="Huh J.H."/>
            <person name="Kang B.C."/>
            <person name="Yang T.J."/>
            <person name="Lee Y.H."/>
            <person name="Bennetzen J.L."/>
            <person name="Choi D."/>
        </authorList>
    </citation>
    <scope>NUCLEOTIDE SEQUENCE [LARGE SCALE GENOMIC DNA]</scope>
    <source>
        <strain evidence="3">cv. CM334</strain>
    </source>
</reference>
<evidence type="ECO:0000313" key="3">
    <source>
        <dbReference type="Proteomes" id="UP000222542"/>
    </source>
</evidence>
<dbReference type="InterPro" id="IPR036691">
    <property type="entry name" value="Endo/exonu/phosph_ase_sf"/>
</dbReference>
<sequence>MENTANPRPIYSSMNPIPLVPPQSWLEVGLTGHALTFIMIINGQESVIRIQNPKELAQIVMEGMTLGLQAYGQFHWFAHPQPVPNPFEASTSNVDPPTLNNLMMPGLPLYPQPSPKEGILPWIQKHVTAAVVDPSMPTVEQQTPAQNPQEPIFVPTNLVDDMQEAGTMASTHLGQVIPSNFQWSFSVIYACNNTTSRVNLWDNLKIVSDSYSGPWLLGGDFNEVTTSTEKFGGQAIGVNRTNRFIQGLNYCKMIDLGFSGSKFTWTNRRHNNRLILERLDRFNSNAAWLEAFLEAHVKHLPRVHSDHCPILLQLSAPRPIQNKPFRLESMWKSHPQFPLVVFQPWDASNNILMPSILRFQDDILNWNKNVFGNIFHKKQRLHARLAGIQRSLIYSICFFLQNVEIELTNDYKDLLLLEHEFWKIKSRVSWLNEGDVNTIFFHVSVLNRRRRNRIVALRDEVDNWVEGYQNLEKHITNFFHELYLSDFTDCLNQSTHAPIRFIPMLAYDSLELPVLLTEVVAAINSFKPFKAPGPDGLHPFFFQKYWSASDGNLPIGNSLIFAMMLGLSQTSLFVTKFMGLFKGKRCPFTSRMLEGKAHGISLNCQSNYQNQQHPKFNKCTSQALQFNDRRNKCTPIRALSKGCTDMDQLRSHESDVLEGEAHALLLGLRLAHQNNLFPLEIGIDSQQLVQLLDPDADSNSTLISDCRYLLGVLDSPLLHHLFREQDQLADELARLPSIASTTTLFWTPP</sequence>
<dbReference type="GO" id="GO:0003676">
    <property type="term" value="F:nucleic acid binding"/>
    <property type="evidence" value="ECO:0007669"/>
    <property type="project" value="InterPro"/>
</dbReference>
<dbReference type="EMBL" id="AYRZ02000003">
    <property type="protein sequence ID" value="PHT87469.1"/>
    <property type="molecule type" value="Genomic_DNA"/>
</dbReference>
<comment type="caution">
    <text evidence="2">The sequence shown here is derived from an EMBL/GenBank/DDBJ whole genome shotgun (WGS) entry which is preliminary data.</text>
</comment>
<evidence type="ECO:0000259" key="1">
    <source>
        <dbReference type="Pfam" id="PF13456"/>
    </source>
</evidence>
<dbReference type="InterPro" id="IPR036397">
    <property type="entry name" value="RNaseH_sf"/>
</dbReference>
<organism evidence="2 3">
    <name type="scientific">Capsicum annuum</name>
    <name type="common">Capsicum pepper</name>
    <dbReference type="NCBI Taxonomy" id="4072"/>
    <lineage>
        <taxon>Eukaryota</taxon>
        <taxon>Viridiplantae</taxon>
        <taxon>Streptophyta</taxon>
        <taxon>Embryophyta</taxon>
        <taxon>Tracheophyta</taxon>
        <taxon>Spermatophyta</taxon>
        <taxon>Magnoliopsida</taxon>
        <taxon>eudicotyledons</taxon>
        <taxon>Gunneridae</taxon>
        <taxon>Pentapetalae</taxon>
        <taxon>asterids</taxon>
        <taxon>lamiids</taxon>
        <taxon>Solanales</taxon>
        <taxon>Solanaceae</taxon>
        <taxon>Solanoideae</taxon>
        <taxon>Capsiceae</taxon>
        <taxon>Capsicum</taxon>
    </lineage>
</organism>
<feature type="domain" description="RNase H type-1" evidence="1">
    <location>
        <begin position="651"/>
        <end position="734"/>
    </location>
</feature>
<dbReference type="CDD" id="cd06222">
    <property type="entry name" value="RNase_H_like"/>
    <property type="match status" value="1"/>
</dbReference>
<dbReference type="PANTHER" id="PTHR33710:SF77">
    <property type="entry name" value="DNASE I-LIKE SUPERFAMILY PROTEIN"/>
    <property type="match status" value="1"/>
</dbReference>
<dbReference type="Proteomes" id="UP000222542">
    <property type="component" value="Unassembled WGS sequence"/>
</dbReference>
<dbReference type="PANTHER" id="PTHR33710">
    <property type="entry name" value="BNAC02G09200D PROTEIN"/>
    <property type="match status" value="1"/>
</dbReference>
<reference evidence="2 3" key="1">
    <citation type="journal article" date="2014" name="Nat. Genet.">
        <title>Genome sequence of the hot pepper provides insights into the evolution of pungency in Capsicum species.</title>
        <authorList>
            <person name="Kim S."/>
            <person name="Park M."/>
            <person name="Yeom S.I."/>
            <person name="Kim Y.M."/>
            <person name="Lee J.M."/>
            <person name="Lee H.A."/>
            <person name="Seo E."/>
            <person name="Choi J."/>
            <person name="Cheong K."/>
            <person name="Kim K.T."/>
            <person name="Jung K."/>
            <person name="Lee G.W."/>
            <person name="Oh S.K."/>
            <person name="Bae C."/>
            <person name="Kim S.B."/>
            <person name="Lee H.Y."/>
            <person name="Kim S.Y."/>
            <person name="Kim M.S."/>
            <person name="Kang B.C."/>
            <person name="Jo Y.D."/>
            <person name="Yang H.B."/>
            <person name="Jeong H.J."/>
            <person name="Kang W.H."/>
            <person name="Kwon J.K."/>
            <person name="Shin C."/>
            <person name="Lim J.Y."/>
            <person name="Park J.H."/>
            <person name="Huh J.H."/>
            <person name="Kim J.S."/>
            <person name="Kim B.D."/>
            <person name="Cohen O."/>
            <person name="Paran I."/>
            <person name="Suh M.C."/>
            <person name="Lee S.B."/>
            <person name="Kim Y.K."/>
            <person name="Shin Y."/>
            <person name="Noh S.J."/>
            <person name="Park J."/>
            <person name="Seo Y.S."/>
            <person name="Kwon S.Y."/>
            <person name="Kim H.A."/>
            <person name="Park J.M."/>
            <person name="Kim H.J."/>
            <person name="Choi S.B."/>
            <person name="Bosland P.W."/>
            <person name="Reeves G."/>
            <person name="Jo S.H."/>
            <person name="Lee B.W."/>
            <person name="Cho H.T."/>
            <person name="Choi H.S."/>
            <person name="Lee M.S."/>
            <person name="Yu Y."/>
            <person name="Do Choi Y."/>
            <person name="Park B.S."/>
            <person name="van Deynze A."/>
            <person name="Ashrafi H."/>
            <person name="Hill T."/>
            <person name="Kim W.T."/>
            <person name="Pai H.S."/>
            <person name="Ahn H.K."/>
            <person name="Yeam I."/>
            <person name="Giovannoni J.J."/>
            <person name="Rose J.K."/>
            <person name="Sorensen I."/>
            <person name="Lee S.J."/>
            <person name="Kim R.W."/>
            <person name="Choi I.Y."/>
            <person name="Choi B.S."/>
            <person name="Lim J.S."/>
            <person name="Lee Y.H."/>
            <person name="Choi D."/>
        </authorList>
    </citation>
    <scope>NUCLEOTIDE SEQUENCE [LARGE SCALE GENOMIC DNA]</scope>
    <source>
        <strain evidence="3">cv. CM334</strain>
    </source>
</reference>
<evidence type="ECO:0000313" key="2">
    <source>
        <dbReference type="EMBL" id="PHT87469.1"/>
    </source>
</evidence>
<keyword evidence="3" id="KW-1185">Reference proteome</keyword>
<dbReference type="Gene3D" id="3.30.420.10">
    <property type="entry name" value="Ribonuclease H-like superfamily/Ribonuclease H"/>
    <property type="match status" value="1"/>
</dbReference>
<dbReference type="Pfam" id="PF13456">
    <property type="entry name" value="RVT_3"/>
    <property type="match status" value="1"/>
</dbReference>
<dbReference type="AlphaFoldDB" id="A0A2G2ZZR5"/>